<evidence type="ECO:0000256" key="1">
    <source>
        <dbReference type="SAM" id="MobiDB-lite"/>
    </source>
</evidence>
<dbReference type="Pfam" id="PF08123">
    <property type="entry name" value="DOT1"/>
    <property type="match status" value="1"/>
</dbReference>
<protein>
    <recommendedName>
        <fullName evidence="2">DOT1 domain-containing protein</fullName>
    </recommendedName>
</protein>
<dbReference type="EMBL" id="GDKF01006635">
    <property type="protein sequence ID" value="JAT71987.1"/>
    <property type="molecule type" value="Transcribed_RNA"/>
</dbReference>
<feature type="domain" description="DOT1" evidence="2">
    <location>
        <begin position="55"/>
        <end position="131"/>
    </location>
</feature>
<dbReference type="GO" id="GO:0031151">
    <property type="term" value="F:histone H3K79 methyltransferase activity"/>
    <property type="evidence" value="ECO:0007669"/>
    <property type="project" value="InterPro"/>
</dbReference>
<reference evidence="3" key="1">
    <citation type="submission" date="2015-08" db="EMBL/GenBank/DDBJ databases">
        <authorList>
            <person name="Babu N.S."/>
            <person name="Beckwith C.J."/>
            <person name="Beseler K.G."/>
            <person name="Brison A."/>
            <person name="Carone J.V."/>
            <person name="Caskin T.P."/>
            <person name="Diamond M."/>
            <person name="Durham M.E."/>
            <person name="Foxe J.M."/>
            <person name="Go M."/>
            <person name="Henderson B.A."/>
            <person name="Jones I.B."/>
            <person name="McGettigan J.A."/>
            <person name="Micheletti S.J."/>
            <person name="Nasrallah M.E."/>
            <person name="Ortiz D."/>
            <person name="Piller C.R."/>
            <person name="Privatt S.R."/>
            <person name="Schneider S.L."/>
            <person name="Sharp S."/>
            <person name="Smith T.C."/>
            <person name="Stanton J.D."/>
            <person name="Ullery H.E."/>
            <person name="Wilson R.J."/>
            <person name="Serrano M.G."/>
            <person name="Buck G."/>
            <person name="Lee V."/>
            <person name="Wang Y."/>
            <person name="Carvalho R."/>
            <person name="Voegtly L."/>
            <person name="Shi R."/>
            <person name="Duckworth R."/>
            <person name="Johnson A."/>
            <person name="Loviza R."/>
            <person name="Walstead R."/>
            <person name="Shah Z."/>
            <person name="Kiflezghi M."/>
            <person name="Wade K."/>
            <person name="Ball S.L."/>
            <person name="Bradley K.W."/>
            <person name="Asai D.J."/>
            <person name="Bowman C.A."/>
            <person name="Russell D.A."/>
            <person name="Pope W.H."/>
            <person name="Jacobs-Sera D."/>
            <person name="Hendrix R.W."/>
            <person name="Hatfull G.F."/>
        </authorList>
    </citation>
    <scope>NUCLEOTIDE SEQUENCE</scope>
</reference>
<accession>A0A1D1ZYL9</accession>
<dbReference type="Gene3D" id="3.40.50.150">
    <property type="entry name" value="Vaccinia Virus protein VP39"/>
    <property type="match status" value="1"/>
</dbReference>
<evidence type="ECO:0000259" key="2">
    <source>
        <dbReference type="Pfam" id="PF08123"/>
    </source>
</evidence>
<feature type="compositionally biased region" description="Low complexity" evidence="1">
    <location>
        <begin position="360"/>
        <end position="370"/>
    </location>
</feature>
<dbReference type="InterPro" id="IPR025789">
    <property type="entry name" value="DOT1_dom"/>
</dbReference>
<sequence>MATKAPGPPKSTTPSSGTTATLRALYSAMQSIENRLGGGEGVEGLYGSITCTGTQKVLAAMSKHCGLDKDSVLVDIGAGLGRPLLHALIEPGVKATHGVELDQIKVDKAHAFLKQTAQRLQARGLVRADMVLPTMQCAAIEQVAQLTDCTHAYSFWEGVPPPGRAAFGRLFRSSPSLRGVAVVQRAMRTDPEAAMAAMGFGPLLLRASFPVSMSGSGRSFTAYIFQRSDGGSEEQQRKAAPSTSVQEEVPTPCRSQDDAVVPAEESSGFETRDRPDGALTARQSRASARRTAAVHPSADEEGCVTGPPPLGGKTGAARCEGAPPQQISGRPSGADAAAPIPMPMPPQHSAELGVTQLSRAASTASASTPKAPAPSPIKQASCQRPGVMKKVSPVKPATARQGRLPSLRRAKPSMVTTLNKALPSKDVVANAREADEGLRPRAARGLAAALSRH</sequence>
<evidence type="ECO:0000313" key="3">
    <source>
        <dbReference type="EMBL" id="JAT71987.1"/>
    </source>
</evidence>
<dbReference type="InterPro" id="IPR029063">
    <property type="entry name" value="SAM-dependent_MTases_sf"/>
</dbReference>
<feature type="region of interest" description="Disordered" evidence="1">
    <location>
        <begin position="227"/>
        <end position="412"/>
    </location>
</feature>
<feature type="compositionally biased region" description="Low complexity" evidence="1">
    <location>
        <begin position="278"/>
        <end position="293"/>
    </location>
</feature>
<gene>
    <name evidence="3" type="ORF">g.1332</name>
</gene>
<proteinExistence type="predicted"/>
<name>A0A1D1ZYL9_AUXPR</name>
<dbReference type="AlphaFoldDB" id="A0A1D1ZYL9"/>
<dbReference type="SUPFAM" id="SSF53335">
    <property type="entry name" value="S-adenosyl-L-methionine-dependent methyltransferases"/>
    <property type="match status" value="1"/>
</dbReference>
<organism evidence="3">
    <name type="scientific">Auxenochlorella protothecoides</name>
    <name type="common">Green microalga</name>
    <name type="synonym">Chlorella protothecoides</name>
    <dbReference type="NCBI Taxonomy" id="3075"/>
    <lineage>
        <taxon>Eukaryota</taxon>
        <taxon>Viridiplantae</taxon>
        <taxon>Chlorophyta</taxon>
        <taxon>core chlorophytes</taxon>
        <taxon>Trebouxiophyceae</taxon>
        <taxon>Chlorellales</taxon>
        <taxon>Chlorellaceae</taxon>
        <taxon>Auxenochlorella</taxon>
    </lineage>
</organism>